<geneLocation type="plasmid" evidence="2">
    <name>pCJ84</name>
</geneLocation>
<proteinExistence type="predicted"/>
<gene>
    <name evidence="2" type="primary">ycjA</name>
</gene>
<evidence type="ECO:0000256" key="1">
    <source>
        <dbReference type="SAM" id="SignalP"/>
    </source>
</evidence>
<feature type="chain" id="PRO_5004319838" evidence="1">
    <location>
        <begin position="28"/>
        <end position="82"/>
    </location>
</feature>
<sequence length="82" mass="8770">MKRITTGGVALACATMLGAVSVPAATAAEEGDKHEVVRSFMSLRECEAHRAKYEASDSYCAPWKDTSAWALWAVVRSGSSSF</sequence>
<organism evidence="2">
    <name type="scientific">Corynebacterium jeikeium</name>
    <dbReference type="NCBI Taxonomy" id="38289"/>
    <lineage>
        <taxon>Bacteria</taxon>
        <taxon>Bacillati</taxon>
        <taxon>Actinomycetota</taxon>
        <taxon>Actinomycetes</taxon>
        <taxon>Mycobacteriales</taxon>
        <taxon>Corynebacteriaceae</taxon>
        <taxon>Corynebacterium</taxon>
    </lineage>
</organism>
<feature type="signal peptide" evidence="1">
    <location>
        <begin position="1"/>
        <end position="27"/>
    </location>
</feature>
<dbReference type="EMBL" id="AY048596">
    <property type="protein sequence ID" value="AAL06094.1"/>
    <property type="molecule type" value="Genomic_DNA"/>
</dbReference>
<keyword evidence="2" id="KW-0614">Plasmid</keyword>
<name>Q938T8_CORJE</name>
<accession>Q938T8</accession>
<evidence type="ECO:0000313" key="2">
    <source>
        <dbReference type="EMBL" id="AAL06094.1"/>
    </source>
</evidence>
<reference evidence="2" key="1">
    <citation type="journal article" date="2004" name="Plasmid">
        <title>Comparative genomics identified two conserved DNA modules in a corynebacterial plasmid family present in clinical isolates of the opportunistic human pathogen Corynebacterium jeikeium.</title>
        <authorList>
            <person name="Tauch A."/>
            <person name="Bischoff N."/>
            <person name="Puhler A."/>
            <person name="Kalinowski J."/>
        </authorList>
    </citation>
    <scope>NUCLEOTIDE SEQUENCE</scope>
    <source>
        <strain evidence="2">CJ84</strain>
        <plasmid evidence="2">pCJ84</plasmid>
    </source>
</reference>
<dbReference type="AlphaFoldDB" id="Q938T8"/>
<keyword evidence="1" id="KW-0732">Signal</keyword>
<protein>
    <submittedName>
        <fullName evidence="2">YcjA</fullName>
    </submittedName>
</protein>